<dbReference type="Proteomes" id="UP000439903">
    <property type="component" value="Unassembled WGS sequence"/>
</dbReference>
<feature type="compositionally biased region" description="Basic and acidic residues" evidence="1">
    <location>
        <begin position="19"/>
        <end position="30"/>
    </location>
</feature>
<gene>
    <name evidence="2" type="ORF">F8M41_008733</name>
</gene>
<evidence type="ECO:0000313" key="2">
    <source>
        <dbReference type="EMBL" id="KAF0407574.1"/>
    </source>
</evidence>
<dbReference type="InterPro" id="IPR052980">
    <property type="entry name" value="Crinkler_effector"/>
</dbReference>
<feature type="region of interest" description="Disordered" evidence="1">
    <location>
        <begin position="14"/>
        <end position="34"/>
    </location>
</feature>
<proteinExistence type="predicted"/>
<keyword evidence="3" id="KW-1185">Reference proteome</keyword>
<reference evidence="2 3" key="1">
    <citation type="journal article" date="2019" name="Environ. Microbiol.">
        <title>At the nexus of three kingdoms: the genome of the mycorrhizal fungus Gigaspora margarita provides insights into plant, endobacterial and fungal interactions.</title>
        <authorList>
            <person name="Venice F."/>
            <person name="Ghignone S."/>
            <person name="Salvioli di Fossalunga A."/>
            <person name="Amselem J."/>
            <person name="Novero M."/>
            <person name="Xianan X."/>
            <person name="Sedzielewska Toro K."/>
            <person name="Morin E."/>
            <person name="Lipzen A."/>
            <person name="Grigoriev I.V."/>
            <person name="Henrissat B."/>
            <person name="Martin F.M."/>
            <person name="Bonfante P."/>
        </authorList>
    </citation>
    <scope>NUCLEOTIDE SEQUENCE [LARGE SCALE GENOMIC DNA]</scope>
    <source>
        <strain evidence="2 3">BEG34</strain>
    </source>
</reference>
<dbReference type="EMBL" id="WTPW01001924">
    <property type="protein sequence ID" value="KAF0407574.1"/>
    <property type="molecule type" value="Genomic_DNA"/>
</dbReference>
<sequence>MNIFSLLRRKQGNRSIENANKENNENDSKSSRKSKLKKIDQSFENVLKYLTSLKDKGNVEIGNSAKDFFDYLSLTDTWYLVDGILTPEDVEAKTVIALSPRSTRKEEFQEFDKIIVKRFCMSPWSLDELLICQKHIFPVVPVDIMVELYSKAGGVPRYVLQRAEESIKYSNPNTLEGRETIVKSSLSRISEAILETRNFADILQFFTERNESFNISNRLIHRWPNVSYDDYYLGWASSFIFEEIRKKLEVSAWNDLREKILNYKLYPSARGIMMESYAIHLFVSGDCSFEVRKLDDTNECTTITEKYTIKRQPKVEYILKPEELSSHEGSKIILPAKTNFGAADLFVTPQDIFQVTVSQHHPIKQNLLVDIVKNMPARINDADAKIRFYFIVPDDIYDVFKYQNIVTRDNDTKTFRKVKSINHIIKDVEQWVLKIDIKPNHVE</sequence>
<accession>A0A8H3X4J0</accession>
<evidence type="ECO:0000313" key="3">
    <source>
        <dbReference type="Proteomes" id="UP000439903"/>
    </source>
</evidence>
<organism evidence="2 3">
    <name type="scientific">Gigaspora margarita</name>
    <dbReference type="NCBI Taxonomy" id="4874"/>
    <lineage>
        <taxon>Eukaryota</taxon>
        <taxon>Fungi</taxon>
        <taxon>Fungi incertae sedis</taxon>
        <taxon>Mucoromycota</taxon>
        <taxon>Glomeromycotina</taxon>
        <taxon>Glomeromycetes</taxon>
        <taxon>Diversisporales</taxon>
        <taxon>Gigasporaceae</taxon>
        <taxon>Gigaspora</taxon>
    </lineage>
</organism>
<protein>
    <submittedName>
        <fullName evidence="2">Rxlr effector candidate protein</fullName>
    </submittedName>
</protein>
<comment type="caution">
    <text evidence="2">The sequence shown here is derived from an EMBL/GenBank/DDBJ whole genome shotgun (WGS) entry which is preliminary data.</text>
</comment>
<evidence type="ECO:0000256" key="1">
    <source>
        <dbReference type="SAM" id="MobiDB-lite"/>
    </source>
</evidence>
<dbReference type="AlphaFoldDB" id="A0A8H3X4J0"/>
<dbReference type="PANTHER" id="PTHR33129:SF1">
    <property type="entry name" value="ATP-BINDING PROTEIN"/>
    <property type="match status" value="1"/>
</dbReference>
<name>A0A8H3X4J0_GIGMA</name>
<dbReference type="OrthoDB" id="19861at2759"/>
<dbReference type="PANTHER" id="PTHR33129">
    <property type="entry name" value="PROTEIN KINASE DOMAIN-CONTAINING PROTEIN-RELATED"/>
    <property type="match status" value="1"/>
</dbReference>